<feature type="transmembrane region" description="Helical" evidence="1">
    <location>
        <begin position="94"/>
        <end position="116"/>
    </location>
</feature>
<keyword evidence="1" id="KW-1133">Transmembrane helix</keyword>
<feature type="transmembrane region" description="Helical" evidence="1">
    <location>
        <begin position="128"/>
        <end position="148"/>
    </location>
</feature>
<sequence>MKTNRFTWLLQQFYMIVLASLMFWINLLRGFVLFGWTYSFTKTFAYLRASYYDKYREATRGAKVKFDGSNLMAWLMLCLVVFIGRFPLSNMTTFILVVALAYFILLMIYIIFKSYFGQVRFVDVMQKIMTNWSLAFYVLMLLILALILTGFSKIIFIIFVPGFLCKMLVVVFQRLDKKNIKREE</sequence>
<evidence type="ECO:0000256" key="1">
    <source>
        <dbReference type="SAM" id="Phobius"/>
    </source>
</evidence>
<reference evidence="3" key="1">
    <citation type="journal article" date="2019" name="Int. J. Syst. Evol. Microbiol.">
        <title>The Global Catalogue of Microorganisms (GCM) 10K type strain sequencing project: providing services to taxonomists for standard genome sequencing and annotation.</title>
        <authorList>
            <consortium name="The Broad Institute Genomics Platform"/>
            <consortium name="The Broad Institute Genome Sequencing Center for Infectious Disease"/>
            <person name="Wu L."/>
            <person name="Ma J."/>
        </authorList>
    </citation>
    <scope>NUCLEOTIDE SEQUENCE [LARGE SCALE GENOMIC DNA]</scope>
    <source>
        <strain evidence="3">CCUG 63287</strain>
    </source>
</reference>
<protein>
    <recommendedName>
        <fullName evidence="4">DUF624 domain-containing protein</fullName>
    </recommendedName>
</protein>
<comment type="caution">
    <text evidence="2">The sequence shown here is derived from an EMBL/GenBank/DDBJ whole genome shotgun (WGS) entry which is preliminary data.</text>
</comment>
<name>A0ABV9JEL2_9LACT</name>
<organism evidence="2 3">
    <name type="scientific">Lactococcus nasutitermitis</name>
    <dbReference type="NCBI Taxonomy" id="1652957"/>
    <lineage>
        <taxon>Bacteria</taxon>
        <taxon>Bacillati</taxon>
        <taxon>Bacillota</taxon>
        <taxon>Bacilli</taxon>
        <taxon>Lactobacillales</taxon>
        <taxon>Streptococcaceae</taxon>
        <taxon>Lactococcus</taxon>
    </lineage>
</organism>
<dbReference type="Proteomes" id="UP001595987">
    <property type="component" value="Unassembled WGS sequence"/>
</dbReference>
<gene>
    <name evidence="2" type="ORF">ACFO26_09610</name>
</gene>
<feature type="transmembrane region" description="Helical" evidence="1">
    <location>
        <begin position="154"/>
        <end position="172"/>
    </location>
</feature>
<dbReference type="EMBL" id="JBHSGD010000008">
    <property type="protein sequence ID" value="MFC4653158.1"/>
    <property type="molecule type" value="Genomic_DNA"/>
</dbReference>
<keyword evidence="1" id="KW-0472">Membrane</keyword>
<proteinExistence type="predicted"/>
<keyword evidence="3" id="KW-1185">Reference proteome</keyword>
<dbReference type="RefSeq" id="WP_213536324.1">
    <property type="nucleotide sequence ID" value="NZ_BOVQ01000006.1"/>
</dbReference>
<evidence type="ECO:0000313" key="2">
    <source>
        <dbReference type="EMBL" id="MFC4653158.1"/>
    </source>
</evidence>
<evidence type="ECO:0008006" key="4">
    <source>
        <dbReference type="Google" id="ProtNLM"/>
    </source>
</evidence>
<evidence type="ECO:0000313" key="3">
    <source>
        <dbReference type="Proteomes" id="UP001595987"/>
    </source>
</evidence>
<keyword evidence="1" id="KW-0812">Transmembrane</keyword>
<accession>A0ABV9JEL2</accession>
<feature type="transmembrane region" description="Helical" evidence="1">
    <location>
        <begin position="71"/>
        <end position="88"/>
    </location>
</feature>